<organism evidence="1 2">
    <name type="scientific">Ancylostoma ceylanicum</name>
    <dbReference type="NCBI Taxonomy" id="53326"/>
    <lineage>
        <taxon>Eukaryota</taxon>
        <taxon>Metazoa</taxon>
        <taxon>Ecdysozoa</taxon>
        <taxon>Nematoda</taxon>
        <taxon>Chromadorea</taxon>
        <taxon>Rhabditida</taxon>
        <taxon>Rhabditina</taxon>
        <taxon>Rhabditomorpha</taxon>
        <taxon>Strongyloidea</taxon>
        <taxon>Ancylostomatidae</taxon>
        <taxon>Ancylostomatinae</taxon>
        <taxon>Ancylostoma</taxon>
    </lineage>
</organism>
<dbReference type="AlphaFoldDB" id="A0A016V411"/>
<comment type="caution">
    <text evidence="1">The sequence shown here is derived from an EMBL/GenBank/DDBJ whole genome shotgun (WGS) entry which is preliminary data.</text>
</comment>
<reference evidence="2" key="1">
    <citation type="journal article" date="2015" name="Nat. Genet.">
        <title>The genome and transcriptome of the zoonotic hookworm Ancylostoma ceylanicum identify infection-specific gene families.</title>
        <authorList>
            <person name="Schwarz E.M."/>
            <person name="Hu Y."/>
            <person name="Antoshechkin I."/>
            <person name="Miller M.M."/>
            <person name="Sternberg P.W."/>
            <person name="Aroian R.V."/>
        </authorList>
    </citation>
    <scope>NUCLEOTIDE SEQUENCE</scope>
    <source>
        <strain evidence="2">HY135</strain>
    </source>
</reference>
<evidence type="ECO:0000313" key="2">
    <source>
        <dbReference type="Proteomes" id="UP000024635"/>
    </source>
</evidence>
<proteinExistence type="predicted"/>
<keyword evidence="2" id="KW-1185">Reference proteome</keyword>
<gene>
    <name evidence="1" type="primary">Acey_s0018.g3508</name>
    <name evidence="1" type="ORF">Y032_0018g3508</name>
</gene>
<dbReference type="EMBL" id="JARK01001354">
    <property type="protein sequence ID" value="EYC21747.1"/>
    <property type="molecule type" value="Genomic_DNA"/>
</dbReference>
<protein>
    <submittedName>
        <fullName evidence="1">Uncharacterized protein</fullName>
    </submittedName>
</protein>
<accession>A0A016V411</accession>
<name>A0A016V411_9BILA</name>
<sequence length="95" mass="10642">MTKKTKAKTPVDDSSVDWSSQLALLRTACIVLAGRRFSTLQCPLCCRIHSTLTLMGLFITRPSLRVVYGSVRIPSGNSCSFLEAHNELQWERVDE</sequence>
<dbReference type="Proteomes" id="UP000024635">
    <property type="component" value="Unassembled WGS sequence"/>
</dbReference>
<evidence type="ECO:0000313" key="1">
    <source>
        <dbReference type="EMBL" id="EYC21747.1"/>
    </source>
</evidence>